<dbReference type="InterPro" id="IPR000504">
    <property type="entry name" value="RRM_dom"/>
</dbReference>
<dbReference type="SMART" id="SM00360">
    <property type="entry name" value="RRM"/>
    <property type="match status" value="1"/>
</dbReference>
<dbReference type="PANTHER" id="PTHR10693:SF70">
    <property type="entry name" value="NUCLEOTIDE-BINDING ALPHA-BETA PLAIT DOMAIN, NTF2-LIKE DOMAIN PROTEIN-RELATED"/>
    <property type="match status" value="1"/>
</dbReference>
<gene>
    <name evidence="6" type="ORF">RJ639_026844</name>
</gene>
<feature type="region of interest" description="Disordered" evidence="3">
    <location>
        <begin position="372"/>
        <end position="414"/>
    </location>
</feature>
<feature type="domain" description="RRM" evidence="4">
    <location>
        <begin position="306"/>
        <end position="385"/>
    </location>
</feature>
<organism evidence="6 7">
    <name type="scientific">Escallonia herrerae</name>
    <dbReference type="NCBI Taxonomy" id="1293975"/>
    <lineage>
        <taxon>Eukaryota</taxon>
        <taxon>Viridiplantae</taxon>
        <taxon>Streptophyta</taxon>
        <taxon>Embryophyta</taxon>
        <taxon>Tracheophyta</taxon>
        <taxon>Spermatophyta</taxon>
        <taxon>Magnoliopsida</taxon>
        <taxon>eudicotyledons</taxon>
        <taxon>Gunneridae</taxon>
        <taxon>Pentapetalae</taxon>
        <taxon>asterids</taxon>
        <taxon>campanulids</taxon>
        <taxon>Escalloniales</taxon>
        <taxon>Escalloniaceae</taxon>
        <taxon>Escallonia</taxon>
    </lineage>
</organism>
<dbReference type="PANTHER" id="PTHR10693">
    <property type="entry name" value="RAS GTPASE-ACTIVATING PROTEIN-BINDING PROTEIN"/>
    <property type="match status" value="1"/>
</dbReference>
<dbReference type="InterPro" id="IPR012677">
    <property type="entry name" value="Nucleotide-bd_a/b_plait_sf"/>
</dbReference>
<dbReference type="Pfam" id="PF00076">
    <property type="entry name" value="RRM_1"/>
    <property type="match status" value="1"/>
</dbReference>
<dbReference type="InterPro" id="IPR002075">
    <property type="entry name" value="NTF2_dom"/>
</dbReference>
<comment type="caution">
    <text evidence="6">The sequence shown here is derived from an EMBL/GenBank/DDBJ whole genome shotgun (WGS) entry which is preliminary data.</text>
</comment>
<dbReference type="EMBL" id="JAVXUP010000042">
    <property type="protein sequence ID" value="KAK3041047.1"/>
    <property type="molecule type" value="Genomic_DNA"/>
</dbReference>
<dbReference type="Proteomes" id="UP001188597">
    <property type="component" value="Unassembled WGS sequence"/>
</dbReference>
<feature type="domain" description="NTF2" evidence="5">
    <location>
        <begin position="10"/>
        <end position="126"/>
    </location>
</feature>
<dbReference type="SUPFAM" id="SSF54427">
    <property type="entry name" value="NTF2-like"/>
    <property type="match status" value="1"/>
</dbReference>
<evidence type="ECO:0000256" key="2">
    <source>
        <dbReference type="PROSITE-ProRule" id="PRU00176"/>
    </source>
</evidence>
<keyword evidence="1 2" id="KW-0694">RNA-binding</keyword>
<dbReference type="SUPFAM" id="SSF54928">
    <property type="entry name" value="RNA-binding domain, RBD"/>
    <property type="match status" value="1"/>
</dbReference>
<feature type="region of interest" description="Disordered" evidence="3">
    <location>
        <begin position="137"/>
        <end position="172"/>
    </location>
</feature>
<dbReference type="Gene3D" id="3.30.70.330">
    <property type="match status" value="1"/>
</dbReference>
<evidence type="ECO:0000259" key="4">
    <source>
        <dbReference type="PROSITE" id="PS50102"/>
    </source>
</evidence>
<dbReference type="AlphaFoldDB" id="A0AA88X6Y1"/>
<keyword evidence="7" id="KW-1185">Reference proteome</keyword>
<name>A0AA88X6Y1_9ASTE</name>
<dbReference type="GO" id="GO:0005829">
    <property type="term" value="C:cytosol"/>
    <property type="evidence" value="ECO:0007669"/>
    <property type="project" value="TreeGrafter"/>
</dbReference>
<dbReference type="CDD" id="cd00590">
    <property type="entry name" value="RRM_SF"/>
    <property type="match status" value="1"/>
</dbReference>
<evidence type="ECO:0008006" key="8">
    <source>
        <dbReference type="Google" id="ProtNLM"/>
    </source>
</evidence>
<dbReference type="GO" id="GO:1990904">
    <property type="term" value="C:ribonucleoprotein complex"/>
    <property type="evidence" value="ECO:0007669"/>
    <property type="project" value="TreeGrafter"/>
</dbReference>
<dbReference type="GO" id="GO:0003729">
    <property type="term" value="F:mRNA binding"/>
    <property type="evidence" value="ECO:0007669"/>
    <property type="project" value="TreeGrafter"/>
</dbReference>
<dbReference type="Pfam" id="PF02136">
    <property type="entry name" value="NTF2"/>
    <property type="match status" value="1"/>
</dbReference>
<dbReference type="InterPro" id="IPR032710">
    <property type="entry name" value="NTF2-like_dom_sf"/>
</dbReference>
<evidence type="ECO:0000313" key="7">
    <source>
        <dbReference type="Proteomes" id="UP001188597"/>
    </source>
</evidence>
<dbReference type="InterPro" id="IPR035979">
    <property type="entry name" value="RBD_domain_sf"/>
</dbReference>
<evidence type="ECO:0000256" key="3">
    <source>
        <dbReference type="SAM" id="MobiDB-lite"/>
    </source>
</evidence>
<evidence type="ECO:0000313" key="6">
    <source>
        <dbReference type="EMBL" id="KAK3041047.1"/>
    </source>
</evidence>
<evidence type="ECO:0000256" key="1">
    <source>
        <dbReference type="ARBA" id="ARBA00022884"/>
    </source>
</evidence>
<protein>
    <recommendedName>
        <fullName evidence="8">G3BP-like protein</fullName>
    </recommendedName>
</protein>
<dbReference type="CDD" id="cd00780">
    <property type="entry name" value="NTF2"/>
    <property type="match status" value="1"/>
</dbReference>
<evidence type="ECO:0000259" key="5">
    <source>
        <dbReference type="PROSITE" id="PS50177"/>
    </source>
</evidence>
<sequence>MADPLSANFIAEAMVERYYRIVRDAPNKAYAYYRGLSVVGRPDPATKKMVSATTLQAIHDLIMSFSYTAEVSAVYAQDSYMGGVMVLVAGFLTGDVDNVKREFTQAFFLVKEQTGGYFILNDFLQLRDVIVDKALTPSDPVQPSTPPKPVQPSRAAPSNRVQPVDGSHPAQKVTPLPAELTVQRQESKPTATSLPVQRISSLPAQYITQHQASKPPATVSPSQNDVLLAVAELASNNAQQDGQGPTHGVSAVGSAANLVPAAGPPFRTSVIVRVAPSTDHQATALPEPRTPATSTPRDNKVDDEPKVVFLRPLPEKLTRDELTLKMKRFGPVNMVDIRRNTNNAVVEFVSSQSASDAAGAYSISIQGLECRIERPKPQKLHKANNNNRGERPESRPSSSNGGSNGKAEQGGSNGEANRDLLRLLDFMKLLFRFQYVISLFSHGRKESRGVKIEFIKADRKPSRRLMSLKLVLVNTNVPSFCTQRNSEPRNAARDYARAWKRASYGTSLTTLQRSHFFGAEA</sequence>
<reference evidence="6" key="1">
    <citation type="submission" date="2022-12" db="EMBL/GenBank/DDBJ databases">
        <title>Draft genome assemblies for two species of Escallonia (Escalloniales).</title>
        <authorList>
            <person name="Chanderbali A."/>
            <person name="Dervinis C."/>
            <person name="Anghel I."/>
            <person name="Soltis D."/>
            <person name="Soltis P."/>
            <person name="Zapata F."/>
        </authorList>
    </citation>
    <scope>NUCLEOTIDE SEQUENCE</scope>
    <source>
        <strain evidence="6">UCBG64.0493</strain>
        <tissue evidence="6">Leaf</tissue>
    </source>
</reference>
<dbReference type="PROSITE" id="PS50177">
    <property type="entry name" value="NTF2_DOMAIN"/>
    <property type="match status" value="1"/>
</dbReference>
<dbReference type="InterPro" id="IPR018222">
    <property type="entry name" value="Nuclear_transport_factor_2_euk"/>
</dbReference>
<accession>A0AA88X6Y1</accession>
<dbReference type="InterPro" id="IPR039539">
    <property type="entry name" value="Ras_GTPase_bind_prot"/>
</dbReference>
<feature type="region of interest" description="Disordered" evidence="3">
    <location>
        <begin position="278"/>
        <end position="302"/>
    </location>
</feature>
<dbReference type="Gene3D" id="3.10.450.50">
    <property type="match status" value="1"/>
</dbReference>
<proteinExistence type="predicted"/>
<dbReference type="PROSITE" id="PS50102">
    <property type="entry name" value="RRM"/>
    <property type="match status" value="1"/>
</dbReference>